<dbReference type="InterPro" id="IPR007630">
    <property type="entry name" value="RNA_pol_sigma70_r4"/>
</dbReference>
<keyword evidence="3" id="KW-1185">Reference proteome</keyword>
<evidence type="ECO:0000313" key="3">
    <source>
        <dbReference type="Proteomes" id="UP000006073"/>
    </source>
</evidence>
<organism evidence="2 3">
    <name type="scientific">Indibacter alkaliphilus (strain CCUG 57479 / KCTC 22604 / LW1)</name>
    <dbReference type="NCBI Taxonomy" id="1189612"/>
    <lineage>
        <taxon>Bacteria</taxon>
        <taxon>Pseudomonadati</taxon>
        <taxon>Bacteroidota</taxon>
        <taxon>Cytophagia</taxon>
        <taxon>Cytophagales</taxon>
        <taxon>Cyclobacteriaceae</taxon>
    </lineage>
</organism>
<dbReference type="Pfam" id="PF04545">
    <property type="entry name" value="Sigma70_r4"/>
    <property type="match status" value="1"/>
</dbReference>
<dbReference type="SUPFAM" id="SSF88659">
    <property type="entry name" value="Sigma3 and sigma4 domains of RNA polymerase sigma factors"/>
    <property type="match status" value="1"/>
</dbReference>
<evidence type="ECO:0000313" key="2">
    <source>
        <dbReference type="EMBL" id="EOZ91561.1"/>
    </source>
</evidence>
<feature type="domain" description="RNA polymerase sigma-70 region 4" evidence="1">
    <location>
        <begin position="49"/>
        <end position="99"/>
    </location>
</feature>
<dbReference type="InterPro" id="IPR036388">
    <property type="entry name" value="WH-like_DNA-bd_sf"/>
</dbReference>
<comment type="caution">
    <text evidence="2">The sequence shown here is derived from an EMBL/GenBank/DDBJ whole genome shotgun (WGS) entry which is preliminary data.</text>
</comment>
<accession>S2DHP2</accession>
<dbReference type="eggNOG" id="COG1595">
    <property type="taxonomic scope" value="Bacteria"/>
</dbReference>
<protein>
    <recommendedName>
        <fullName evidence="1">RNA polymerase sigma-70 region 4 domain-containing protein</fullName>
    </recommendedName>
</protein>
<dbReference type="Gene3D" id="1.10.10.10">
    <property type="entry name" value="Winged helix-like DNA-binding domain superfamily/Winged helix DNA-binding domain"/>
    <property type="match status" value="1"/>
</dbReference>
<dbReference type="AlphaFoldDB" id="S2DHP2"/>
<evidence type="ECO:0000259" key="1">
    <source>
        <dbReference type="Pfam" id="PF04545"/>
    </source>
</evidence>
<proteinExistence type="predicted"/>
<sequence length="114" mass="13312">MRLFKELKGWVGKRGGLDDHTPFEITFSYEQMLINSQMDAEQTAKIKNAIEDLSPRKREAVYYIYFEGLNYEEVKELMGLSSAKSARDLVYKALRKLRNSLGFLPPLFYILETH</sequence>
<dbReference type="CDD" id="cd06171">
    <property type="entry name" value="Sigma70_r4"/>
    <property type="match status" value="1"/>
</dbReference>
<dbReference type="GO" id="GO:0003700">
    <property type="term" value="F:DNA-binding transcription factor activity"/>
    <property type="evidence" value="ECO:0007669"/>
    <property type="project" value="InterPro"/>
</dbReference>
<reference evidence="2 3" key="1">
    <citation type="journal article" date="2013" name="Genome Announc.">
        <title>Draft Genome Sequence of Indibacter alkaliphilus Strain LW1T, Isolated from Lonar Lake, a Haloalkaline Lake in the Buldana District of Maharashtra, India.</title>
        <authorList>
            <person name="Singh A."/>
            <person name="Kumar Jangir P."/>
            <person name="Sharma R."/>
            <person name="Singh A."/>
            <person name="Kumar Pinnaka A."/>
            <person name="Shivaji S."/>
        </authorList>
    </citation>
    <scope>NUCLEOTIDE SEQUENCE [LARGE SCALE GENOMIC DNA]</scope>
    <source>
        <strain evidence="3">CCUG 57479 / KCTC 22604 / LW1</strain>
    </source>
</reference>
<gene>
    <name evidence="2" type="ORF">A33Q_4629</name>
</gene>
<dbReference type="EMBL" id="ALWO02000054">
    <property type="protein sequence ID" value="EOZ91561.1"/>
    <property type="molecule type" value="Genomic_DNA"/>
</dbReference>
<dbReference type="STRING" id="1189612.A33Q_4629"/>
<dbReference type="Proteomes" id="UP000006073">
    <property type="component" value="Unassembled WGS sequence"/>
</dbReference>
<dbReference type="InterPro" id="IPR013324">
    <property type="entry name" value="RNA_pol_sigma_r3/r4-like"/>
</dbReference>
<name>S2DHP2_INDAL</name>
<dbReference type="GO" id="GO:0006352">
    <property type="term" value="P:DNA-templated transcription initiation"/>
    <property type="evidence" value="ECO:0007669"/>
    <property type="project" value="InterPro"/>
</dbReference>